<dbReference type="InterPro" id="IPR000601">
    <property type="entry name" value="PKD_dom"/>
</dbReference>
<dbReference type="CDD" id="cd00146">
    <property type="entry name" value="PKD"/>
    <property type="match status" value="1"/>
</dbReference>
<evidence type="ECO:0000259" key="3">
    <source>
        <dbReference type="PROSITE" id="PS50093"/>
    </source>
</evidence>
<dbReference type="InterPro" id="IPR026444">
    <property type="entry name" value="Secre_tail"/>
</dbReference>
<dbReference type="Pfam" id="PF18911">
    <property type="entry name" value="PKD_4"/>
    <property type="match status" value="1"/>
</dbReference>
<evidence type="ECO:0000313" key="5">
    <source>
        <dbReference type="Proteomes" id="UP001243403"/>
    </source>
</evidence>
<evidence type="ECO:0000256" key="2">
    <source>
        <dbReference type="SAM" id="Phobius"/>
    </source>
</evidence>
<accession>A0ABT6V500</accession>
<dbReference type="InterPro" id="IPR035986">
    <property type="entry name" value="PKD_dom_sf"/>
</dbReference>
<dbReference type="Proteomes" id="UP001243403">
    <property type="component" value="Unassembled WGS sequence"/>
</dbReference>
<name>A0ABT6V500_9FLAO</name>
<feature type="transmembrane region" description="Helical" evidence="2">
    <location>
        <begin position="40"/>
        <end position="58"/>
    </location>
</feature>
<dbReference type="Gene3D" id="2.60.40.10">
    <property type="entry name" value="Immunoglobulins"/>
    <property type="match status" value="1"/>
</dbReference>
<dbReference type="SMART" id="SM00089">
    <property type="entry name" value="PKD"/>
    <property type="match status" value="2"/>
</dbReference>
<keyword evidence="2" id="KW-0812">Transmembrane</keyword>
<dbReference type="Pfam" id="PF18962">
    <property type="entry name" value="Por_Secre_tail"/>
    <property type="match status" value="1"/>
</dbReference>
<keyword evidence="2" id="KW-1133">Transmembrane helix</keyword>
<keyword evidence="5" id="KW-1185">Reference proteome</keyword>
<keyword evidence="2" id="KW-0472">Membrane</keyword>
<dbReference type="InterPro" id="IPR022409">
    <property type="entry name" value="PKD/Chitinase_dom"/>
</dbReference>
<evidence type="ECO:0000313" key="4">
    <source>
        <dbReference type="EMBL" id="MDI5893311.1"/>
    </source>
</evidence>
<organism evidence="4 5">
    <name type="scientific">Flavobacterium algoritolerans</name>
    <dbReference type="NCBI Taxonomy" id="3041254"/>
    <lineage>
        <taxon>Bacteria</taxon>
        <taxon>Pseudomonadati</taxon>
        <taxon>Bacteroidota</taxon>
        <taxon>Flavobacteriia</taxon>
        <taxon>Flavobacteriales</taxon>
        <taxon>Flavobacteriaceae</taxon>
        <taxon>Flavobacterium</taxon>
    </lineage>
</organism>
<gene>
    <name evidence="4" type="ORF">QLS65_00260</name>
</gene>
<dbReference type="PROSITE" id="PS50093">
    <property type="entry name" value="PKD"/>
    <property type="match status" value="1"/>
</dbReference>
<dbReference type="NCBIfam" id="TIGR04183">
    <property type="entry name" value="Por_Secre_tail"/>
    <property type="match status" value="1"/>
</dbReference>
<reference evidence="4 5" key="1">
    <citation type="submission" date="2023-04" db="EMBL/GenBank/DDBJ databases">
        <title>Two novel species of Flavobacterium.</title>
        <authorList>
            <person name="Liu Q."/>
            <person name="Xin Y.-H."/>
        </authorList>
    </citation>
    <scope>NUCLEOTIDE SEQUENCE [LARGE SCALE GENOMIC DNA]</scope>
    <source>
        <strain evidence="4 5">LB1P51</strain>
    </source>
</reference>
<evidence type="ECO:0000256" key="1">
    <source>
        <dbReference type="ARBA" id="ARBA00022729"/>
    </source>
</evidence>
<dbReference type="SUPFAM" id="SSF49299">
    <property type="entry name" value="PKD domain"/>
    <property type="match status" value="1"/>
</dbReference>
<protein>
    <submittedName>
        <fullName evidence="4">PKD domain-containing protein</fullName>
    </submittedName>
</protein>
<dbReference type="EMBL" id="JASCRZ010000001">
    <property type="protein sequence ID" value="MDI5893311.1"/>
    <property type="molecule type" value="Genomic_DNA"/>
</dbReference>
<keyword evidence="1" id="KW-0732">Signal</keyword>
<comment type="caution">
    <text evidence="4">The sequence shown here is derived from an EMBL/GenBank/DDBJ whole genome shotgun (WGS) entry which is preliminary data.</text>
</comment>
<feature type="domain" description="PKD" evidence="3">
    <location>
        <begin position="581"/>
        <end position="630"/>
    </location>
</feature>
<sequence length="844" mass="89664">MKKNISYAIKSIQEYCLTFSCWYNAGFTSFFWTNMFTKKLFFYAPLFLLVFGQISLYGQAVSGAAVKANFGIDADVYANRLHFGGLSTVTFPNTDDWFVNTALFPGTNGSTGLGVINVDLAGTLLPIPGNPDPTLTELIAFLKTSAGKNFPFERRMSQPKGTTWNNYLWLDAVYGRDGIATQGYVDATVFTKTTDKNGQDPTTWNLGTGGTPPKNDIVDVYAHLRGDGPKTPTEDDPRPFTTLWGFGGATTISADGNSHNDFEFFRTDVTFDGSNLINPGDDEGHTAWTFLADGKPNKPGDILISVDFENGGTKPLGSVRVWMKKTDVVVATFNSDAIHPNRPFDITGVFDGTSGATYGYAEIAKKGSFPTNAVNTDIFAVVNVTADTFGAPWGSLEGQNSKYFDDIKKLQFSEFGINLSAFGLDKRTDQSTDCASLLGTLIVKTRSSSSFTAELKDFAGPYPFGNAVQPTVTLAVGPDITCTNTTTTITASNVSPSGSTVTFYGPASEENGGLGAVILAETTEPDLNRLVTKAGVYTVVVSATGFQGCEATDTVTVVVNKVPPVAAFSAPTVCLGTDTVFINNSTGDDLTYSWTFGDGGTSTEATPTHTYATIGTFNVTLTVTSGAGGAGCTNAVSHNAIVNLIPGKPIVTYNPPACDETTFSITIPSGVILGAIYTVTDKNGAPIPGLSPTSPHTATAQDVTDGITFSSILAGSGYKVSVELSDCDSLPEICPIPPSPPIAAKTTDVIAPIEAKTEAAGFTTYPVPFKDQLTVRYNFDYVSDVKIEVFDSQGISVLSKADANGFLNKEVTLDLKLNRGRDQVYVVKVTTNRGSSIKKVISAR</sequence>
<dbReference type="InterPro" id="IPR013783">
    <property type="entry name" value="Ig-like_fold"/>
</dbReference>
<dbReference type="RefSeq" id="WP_282714465.1">
    <property type="nucleotide sequence ID" value="NZ_JASCRZ010000001.1"/>
</dbReference>
<proteinExistence type="predicted"/>